<dbReference type="AlphaFoldDB" id="A0A8H3A9G2"/>
<organism evidence="7 8">
    <name type="scientific">Rhizoctonia solani</name>
    <dbReference type="NCBI Taxonomy" id="456999"/>
    <lineage>
        <taxon>Eukaryota</taxon>
        <taxon>Fungi</taxon>
        <taxon>Dikarya</taxon>
        <taxon>Basidiomycota</taxon>
        <taxon>Agaricomycotina</taxon>
        <taxon>Agaricomycetes</taxon>
        <taxon>Cantharellales</taxon>
        <taxon>Ceratobasidiaceae</taxon>
        <taxon>Rhizoctonia</taxon>
    </lineage>
</organism>
<comment type="caution">
    <text evidence="7">The sequence shown here is derived from an EMBL/GenBank/DDBJ whole genome shotgun (WGS) entry which is preliminary data.</text>
</comment>
<feature type="compositionally biased region" description="Basic residues" evidence="5">
    <location>
        <begin position="278"/>
        <end position="290"/>
    </location>
</feature>
<dbReference type="GO" id="GO:0000460">
    <property type="term" value="P:maturation of 5.8S rRNA"/>
    <property type="evidence" value="ECO:0007669"/>
    <property type="project" value="TreeGrafter"/>
</dbReference>
<evidence type="ECO:0000259" key="6">
    <source>
        <dbReference type="Pfam" id="PF01778"/>
    </source>
</evidence>
<comment type="subcellular location">
    <subcellularLocation>
        <location evidence="1">Nucleus</location>
    </subcellularLocation>
</comment>
<dbReference type="Gene3D" id="3.30.390.110">
    <property type="match status" value="1"/>
</dbReference>
<dbReference type="EMBL" id="CAJMWX010000224">
    <property type="protein sequence ID" value="CAE6408593.1"/>
    <property type="molecule type" value="Genomic_DNA"/>
</dbReference>
<feature type="region of interest" description="Disordered" evidence="5">
    <location>
        <begin position="195"/>
        <end position="310"/>
    </location>
</feature>
<feature type="compositionally biased region" description="Acidic residues" evidence="5">
    <location>
        <begin position="228"/>
        <end position="272"/>
    </location>
</feature>
<keyword evidence="3 4" id="KW-0539">Nucleus</keyword>
<reference evidence="7" key="1">
    <citation type="submission" date="2021-01" db="EMBL/GenBank/DDBJ databases">
        <authorList>
            <person name="Kaushik A."/>
        </authorList>
    </citation>
    <scope>NUCLEOTIDE SEQUENCE</scope>
    <source>
        <strain evidence="7">AG4-R118</strain>
    </source>
</reference>
<dbReference type="GO" id="GO:0000470">
    <property type="term" value="P:maturation of LSU-rRNA"/>
    <property type="evidence" value="ECO:0007669"/>
    <property type="project" value="TreeGrafter"/>
</dbReference>
<dbReference type="FunFam" id="3.30.390.110:FF:000001">
    <property type="entry name" value="Protein MAK16 homolog"/>
    <property type="match status" value="1"/>
</dbReference>
<dbReference type="Pfam" id="PF01778">
    <property type="entry name" value="Ribosomal_L28e"/>
    <property type="match status" value="1"/>
</dbReference>
<dbReference type="PANTHER" id="PTHR23405:SF4">
    <property type="entry name" value="PROTEIN MAK16 HOMOLOG"/>
    <property type="match status" value="1"/>
</dbReference>
<evidence type="ECO:0000256" key="3">
    <source>
        <dbReference type="ARBA" id="ARBA00023242"/>
    </source>
</evidence>
<evidence type="ECO:0000256" key="5">
    <source>
        <dbReference type="SAM" id="MobiDB-lite"/>
    </source>
</evidence>
<dbReference type="PANTHER" id="PTHR23405">
    <property type="entry name" value="MAINTENANCE OF KILLER 16 MAK16 PROTEIN-RELATED"/>
    <property type="match status" value="1"/>
</dbReference>
<gene>
    <name evidence="7" type="ORF">RDB_LOCUS9770</name>
</gene>
<dbReference type="InterPro" id="IPR006958">
    <property type="entry name" value="Mak16"/>
</dbReference>
<evidence type="ECO:0000256" key="4">
    <source>
        <dbReference type="PIRNR" id="PIRNR003352"/>
    </source>
</evidence>
<feature type="compositionally biased region" description="Acidic residues" evidence="5">
    <location>
        <begin position="200"/>
        <end position="220"/>
    </location>
</feature>
<dbReference type="InterPro" id="IPR029004">
    <property type="entry name" value="Ribosomal_eL28/Mak16"/>
</dbReference>
<dbReference type="GO" id="GO:0030687">
    <property type="term" value="C:preribosome, large subunit precursor"/>
    <property type="evidence" value="ECO:0007669"/>
    <property type="project" value="TreeGrafter"/>
</dbReference>
<feature type="domain" description="Ribosomal eL28/Mak16" evidence="6">
    <location>
        <begin position="6"/>
        <end position="118"/>
    </location>
</feature>
<evidence type="ECO:0000256" key="1">
    <source>
        <dbReference type="ARBA" id="ARBA00004123"/>
    </source>
</evidence>
<name>A0A8H3A9G2_9AGAM</name>
<accession>A0A8H3A9G2</accession>
<dbReference type="GO" id="GO:0005730">
    <property type="term" value="C:nucleolus"/>
    <property type="evidence" value="ECO:0007669"/>
    <property type="project" value="UniProtKB-UniRule"/>
</dbReference>
<evidence type="ECO:0000313" key="7">
    <source>
        <dbReference type="EMBL" id="CAE6408593.1"/>
    </source>
</evidence>
<dbReference type="PIRSF" id="PIRSF003352">
    <property type="entry name" value="MAK16"/>
    <property type="match status" value="1"/>
</dbReference>
<sequence length="328" mass="37848">MQSDDVIWSVINHQFCSYKVKTQTQNFCRNEYNVTGFCNKQSCPLANSRYATVREKEGVLYLYVKTIERAHTPAKMWEKIKLSNNYTKALEQIDQELIYWPNFTIHKCKQRVTKITQYLIKMRKLRLHAQPKLIGIKKKLERREATREAKALAAAHLEKSIEKELIERLKSKAYGDAPLNVNEEVWRQVLEGGKAKDKLEMEDDETDEDEEEEEEEEEEGLGDREFVSDDSADEFGDLSDLEDLEEAEDDDEDDEDEEEEGDEEEGEGASSDDEPKSSKKRPSALGKRKAGPSSRPDTKRKKGRAGARVEVEYEQETVPLTKDIIASW</sequence>
<comment type="similarity">
    <text evidence="2 4">Belongs to the MAK16 family.</text>
</comment>
<dbReference type="Pfam" id="PF04874">
    <property type="entry name" value="Mak16"/>
    <property type="match status" value="1"/>
</dbReference>
<evidence type="ECO:0000313" key="8">
    <source>
        <dbReference type="Proteomes" id="UP000663888"/>
    </source>
</evidence>
<evidence type="ECO:0000256" key="2">
    <source>
        <dbReference type="ARBA" id="ARBA00005514"/>
    </source>
</evidence>
<protein>
    <recommendedName>
        <fullName evidence="4">Protein MAK16</fullName>
    </recommendedName>
</protein>
<proteinExistence type="inferred from homology"/>
<dbReference type="Proteomes" id="UP000663888">
    <property type="component" value="Unassembled WGS sequence"/>
</dbReference>